<keyword evidence="3" id="KW-1185">Reference proteome</keyword>
<dbReference type="EMBL" id="RRYP01012686">
    <property type="protein sequence ID" value="TNV76946.1"/>
    <property type="molecule type" value="Genomic_DNA"/>
</dbReference>
<dbReference type="Proteomes" id="UP000785679">
    <property type="component" value="Unassembled WGS sequence"/>
</dbReference>
<name>A0A8J8NMN0_HALGN</name>
<feature type="chain" id="PRO_5035244518" description="Secreted protein" evidence="1">
    <location>
        <begin position="20"/>
        <end position="79"/>
    </location>
</feature>
<accession>A0A8J8NMN0</accession>
<gene>
    <name evidence="2" type="ORF">FGO68_gene7062</name>
</gene>
<protein>
    <recommendedName>
        <fullName evidence="4">Secreted protein</fullName>
    </recommendedName>
</protein>
<evidence type="ECO:0000313" key="2">
    <source>
        <dbReference type="EMBL" id="TNV76946.1"/>
    </source>
</evidence>
<evidence type="ECO:0000313" key="3">
    <source>
        <dbReference type="Proteomes" id="UP000785679"/>
    </source>
</evidence>
<evidence type="ECO:0000256" key="1">
    <source>
        <dbReference type="SAM" id="SignalP"/>
    </source>
</evidence>
<feature type="signal peptide" evidence="1">
    <location>
        <begin position="1"/>
        <end position="19"/>
    </location>
</feature>
<reference evidence="2" key="1">
    <citation type="submission" date="2019-06" db="EMBL/GenBank/DDBJ databases">
        <authorList>
            <person name="Zheng W."/>
        </authorList>
    </citation>
    <scope>NUCLEOTIDE SEQUENCE</scope>
    <source>
        <strain evidence="2">QDHG01</strain>
    </source>
</reference>
<comment type="caution">
    <text evidence="2">The sequence shown here is derived from an EMBL/GenBank/DDBJ whole genome shotgun (WGS) entry which is preliminary data.</text>
</comment>
<dbReference type="AlphaFoldDB" id="A0A8J8NMN0"/>
<organism evidence="2 3">
    <name type="scientific">Halteria grandinella</name>
    <dbReference type="NCBI Taxonomy" id="5974"/>
    <lineage>
        <taxon>Eukaryota</taxon>
        <taxon>Sar</taxon>
        <taxon>Alveolata</taxon>
        <taxon>Ciliophora</taxon>
        <taxon>Intramacronucleata</taxon>
        <taxon>Spirotrichea</taxon>
        <taxon>Stichotrichia</taxon>
        <taxon>Sporadotrichida</taxon>
        <taxon>Halteriidae</taxon>
        <taxon>Halteria</taxon>
    </lineage>
</organism>
<keyword evidence="1" id="KW-0732">Signal</keyword>
<proteinExistence type="predicted"/>
<evidence type="ECO:0008006" key="4">
    <source>
        <dbReference type="Google" id="ProtNLM"/>
    </source>
</evidence>
<sequence>MSSFSLLYLITYLWASVETKTAPQPLLCLVSLQLMQKVIQPWHLRGQQQMALHQPQEHIRMFSSASKQARVVGWCAFFI</sequence>